<evidence type="ECO:0000256" key="2">
    <source>
        <dbReference type="ARBA" id="ARBA00022801"/>
    </source>
</evidence>
<organism evidence="6 7">
    <name type="scientific">Apatococcus lobatus</name>
    <dbReference type="NCBI Taxonomy" id="904363"/>
    <lineage>
        <taxon>Eukaryota</taxon>
        <taxon>Viridiplantae</taxon>
        <taxon>Chlorophyta</taxon>
        <taxon>core chlorophytes</taxon>
        <taxon>Trebouxiophyceae</taxon>
        <taxon>Chlorellales</taxon>
        <taxon>Chlorellaceae</taxon>
        <taxon>Apatococcus</taxon>
    </lineage>
</organism>
<comment type="subcellular location">
    <subcellularLocation>
        <location evidence="1">Nucleus</location>
    </subcellularLocation>
</comment>
<evidence type="ECO:0000259" key="5">
    <source>
        <dbReference type="PROSITE" id="PS51194"/>
    </source>
</evidence>
<dbReference type="InterPro" id="IPR001810">
    <property type="entry name" value="F-box_dom"/>
</dbReference>
<dbReference type="SUPFAM" id="SSF81383">
    <property type="entry name" value="F-box domain"/>
    <property type="match status" value="1"/>
</dbReference>
<dbReference type="PROSITE" id="PS51194">
    <property type="entry name" value="HELICASE_CTER"/>
    <property type="match status" value="1"/>
</dbReference>
<dbReference type="Pfam" id="PF00271">
    <property type="entry name" value="Helicase_C"/>
    <property type="match status" value="1"/>
</dbReference>
<accession>A0AAW1S6U4</accession>
<dbReference type="InterPro" id="IPR036047">
    <property type="entry name" value="F-box-like_dom_sf"/>
</dbReference>
<dbReference type="PANTHER" id="PTHR45865">
    <property type="entry name" value="E3 UBIQUITIN-PROTEIN LIGASE SHPRH FAMILY MEMBER"/>
    <property type="match status" value="1"/>
</dbReference>
<evidence type="ECO:0000256" key="1">
    <source>
        <dbReference type="ARBA" id="ARBA00004123"/>
    </source>
</evidence>
<dbReference type="Gene3D" id="3.40.50.300">
    <property type="entry name" value="P-loop containing nucleotide triphosphate hydrolases"/>
    <property type="match status" value="1"/>
</dbReference>
<keyword evidence="2" id="KW-0378">Hydrolase</keyword>
<dbReference type="CDD" id="cd18793">
    <property type="entry name" value="SF2_C_SNF"/>
    <property type="match status" value="1"/>
</dbReference>
<evidence type="ECO:0000313" key="7">
    <source>
        <dbReference type="Proteomes" id="UP001438707"/>
    </source>
</evidence>
<gene>
    <name evidence="6" type="ORF">WJX74_007692</name>
</gene>
<evidence type="ECO:0000256" key="4">
    <source>
        <dbReference type="ARBA" id="ARBA00023242"/>
    </source>
</evidence>
<dbReference type="Pfam" id="PF12937">
    <property type="entry name" value="F-box-like"/>
    <property type="match status" value="1"/>
</dbReference>
<keyword evidence="3" id="KW-0862">Zinc</keyword>
<dbReference type="InterPro" id="IPR037129">
    <property type="entry name" value="XPA_sf"/>
</dbReference>
<dbReference type="Gene3D" id="3.90.530.10">
    <property type="entry name" value="XPA C-terminal domain"/>
    <property type="match status" value="1"/>
</dbReference>
<dbReference type="Proteomes" id="UP001438707">
    <property type="component" value="Unassembled WGS sequence"/>
</dbReference>
<dbReference type="SUPFAM" id="SSF52540">
    <property type="entry name" value="P-loop containing nucleoside triphosphate hydrolases"/>
    <property type="match status" value="1"/>
</dbReference>
<dbReference type="CDD" id="cd21075">
    <property type="entry name" value="DBD_XPA-like"/>
    <property type="match status" value="1"/>
</dbReference>
<dbReference type="Gene3D" id="1.20.1280.50">
    <property type="match status" value="1"/>
</dbReference>
<evidence type="ECO:0000313" key="6">
    <source>
        <dbReference type="EMBL" id="KAK9841550.1"/>
    </source>
</evidence>
<sequence length="470" mass="52449">MSPSSAAAAAGVEQVIGPKRKPHAAQGQASLPLPHRRWLISWESQVEAVVRRVMWLTSQDPSTKILVMSTWLDVLELVGHALSTNQQRHAHPRGPASFKSAISTFRRKDVEASEVLRVLLLLVKQGANGLNLTEAQHVIIVEPLLDPAVEAQAVGRVHRIGQTKPTYVHRFIVEASVEEQVHRLSCERLAAMDLRAASSQPHSTTERDMLTVRDLAFLLKPNWGSEEAAEVPPITDVTESTGAFFFVKAETRSRRESAEGSWKRTLAFAKALMPTTTISVLFQDVLATIFTFLDHDSLGLAPQVCKAWAAAARYEPLWQARLVQQGWCNATNGSSPQPFPDGADPKRPAWSMYTLQAASRCYECFEPCMRQTLKCGHLQLCLCQPCQRAFAVPQPSHRLLSASDSQHRYRLPKVALEGLPYAADENPVSENFLPMRLYRRCDVRQRAIEHHGSIEAMCAKARPWARHVRT</sequence>
<dbReference type="EMBL" id="JALJOS010000003">
    <property type="protein sequence ID" value="KAK9841550.1"/>
    <property type="molecule type" value="Genomic_DNA"/>
</dbReference>
<dbReference type="GO" id="GO:0016787">
    <property type="term" value="F:hydrolase activity"/>
    <property type="evidence" value="ECO:0007669"/>
    <property type="project" value="UniProtKB-KW"/>
</dbReference>
<protein>
    <recommendedName>
        <fullName evidence="5">Helicase C-terminal domain-containing protein</fullName>
    </recommendedName>
</protein>
<dbReference type="InterPro" id="IPR009061">
    <property type="entry name" value="DNA-bd_dom_put_sf"/>
</dbReference>
<comment type="caution">
    <text evidence="6">The sequence shown here is derived from an EMBL/GenBank/DDBJ whole genome shotgun (WGS) entry which is preliminary data.</text>
</comment>
<reference evidence="6 7" key="1">
    <citation type="journal article" date="2024" name="Nat. Commun.">
        <title>Phylogenomics reveals the evolutionary origins of lichenization in chlorophyte algae.</title>
        <authorList>
            <person name="Puginier C."/>
            <person name="Libourel C."/>
            <person name="Otte J."/>
            <person name="Skaloud P."/>
            <person name="Haon M."/>
            <person name="Grisel S."/>
            <person name="Petersen M."/>
            <person name="Berrin J.G."/>
            <person name="Delaux P.M."/>
            <person name="Dal Grande F."/>
            <person name="Keller J."/>
        </authorList>
    </citation>
    <scope>NUCLEOTIDE SEQUENCE [LARGE SCALE GENOMIC DNA]</scope>
    <source>
        <strain evidence="6 7">SAG 2145</strain>
    </source>
</reference>
<dbReference type="PANTHER" id="PTHR45865:SF1">
    <property type="entry name" value="E3 UBIQUITIN-PROTEIN LIGASE SHPRH"/>
    <property type="match status" value="1"/>
</dbReference>
<dbReference type="InterPro" id="IPR001650">
    <property type="entry name" value="Helicase_C-like"/>
</dbReference>
<dbReference type="InterPro" id="IPR027417">
    <property type="entry name" value="P-loop_NTPase"/>
</dbReference>
<dbReference type="InterPro" id="IPR049730">
    <property type="entry name" value="SNF2/RAD54-like_C"/>
</dbReference>
<evidence type="ECO:0000256" key="3">
    <source>
        <dbReference type="ARBA" id="ARBA00022833"/>
    </source>
</evidence>
<keyword evidence="4" id="KW-0539">Nucleus</keyword>
<dbReference type="SMART" id="SM00490">
    <property type="entry name" value="HELICc"/>
    <property type="match status" value="1"/>
</dbReference>
<dbReference type="AlphaFoldDB" id="A0AAW1S6U4"/>
<name>A0AAW1S6U4_9CHLO</name>
<feature type="domain" description="Helicase C-terminal" evidence="5">
    <location>
        <begin position="48"/>
        <end position="210"/>
    </location>
</feature>
<dbReference type="GO" id="GO:0005634">
    <property type="term" value="C:nucleus"/>
    <property type="evidence" value="ECO:0007669"/>
    <property type="project" value="UniProtKB-SubCell"/>
</dbReference>
<dbReference type="SUPFAM" id="SSF46955">
    <property type="entry name" value="Putative DNA-binding domain"/>
    <property type="match status" value="1"/>
</dbReference>
<keyword evidence="7" id="KW-1185">Reference proteome</keyword>
<dbReference type="InterPro" id="IPR052583">
    <property type="entry name" value="ATP-helicase/E3_Ub-Ligase"/>
</dbReference>
<proteinExistence type="predicted"/>